<dbReference type="Gene3D" id="1.20.1560.10">
    <property type="entry name" value="ABC transporter type 1, transmembrane domain"/>
    <property type="match status" value="1"/>
</dbReference>
<keyword evidence="2 7" id="KW-0812">Transmembrane</keyword>
<reference evidence="10 11" key="1">
    <citation type="submission" date="2020-08" db="EMBL/GenBank/DDBJ databases">
        <title>A Genomic Blueprint of the Chicken Gut Microbiome.</title>
        <authorList>
            <person name="Gilroy R."/>
            <person name="Ravi A."/>
            <person name="Getino M."/>
            <person name="Pursley I."/>
            <person name="Horton D.L."/>
            <person name="Alikhan N.-F."/>
            <person name="Baker D."/>
            <person name="Gharbi K."/>
            <person name="Hall N."/>
            <person name="Watson M."/>
            <person name="Adriaenssens E.M."/>
            <person name="Foster-Nyarko E."/>
            <person name="Jarju S."/>
            <person name="Secka A."/>
            <person name="Antonio M."/>
            <person name="Oren A."/>
            <person name="Chaudhuri R."/>
            <person name="La Ragione R.M."/>
            <person name="Hildebrand F."/>
            <person name="Pallen M.J."/>
        </authorList>
    </citation>
    <scope>NUCLEOTIDE SEQUENCE [LARGE SCALE GENOMIC DNA]</scope>
    <source>
        <strain evidence="10 11">Sa3CUN1</strain>
    </source>
</reference>
<dbReference type="RefSeq" id="WP_191747913.1">
    <property type="nucleotide sequence ID" value="NZ_JACSQZ010000004.1"/>
</dbReference>
<dbReference type="SMART" id="SM00382">
    <property type="entry name" value="AAA"/>
    <property type="match status" value="1"/>
</dbReference>
<evidence type="ECO:0000256" key="2">
    <source>
        <dbReference type="ARBA" id="ARBA00022692"/>
    </source>
</evidence>
<evidence type="ECO:0000256" key="3">
    <source>
        <dbReference type="ARBA" id="ARBA00022741"/>
    </source>
</evidence>
<dbReference type="EMBL" id="JACSQZ010000004">
    <property type="protein sequence ID" value="MBD7913857.1"/>
    <property type="molecule type" value="Genomic_DNA"/>
</dbReference>
<dbReference type="InterPro" id="IPR036640">
    <property type="entry name" value="ABC1_TM_sf"/>
</dbReference>
<dbReference type="PROSITE" id="PS50929">
    <property type="entry name" value="ABC_TM1F"/>
    <property type="match status" value="1"/>
</dbReference>
<keyword evidence="6 7" id="KW-0472">Membrane</keyword>
<dbReference type="Pfam" id="PF00005">
    <property type="entry name" value="ABC_tran"/>
    <property type="match status" value="1"/>
</dbReference>
<dbReference type="PROSITE" id="PS00211">
    <property type="entry name" value="ABC_TRANSPORTER_1"/>
    <property type="match status" value="1"/>
</dbReference>
<feature type="transmembrane region" description="Helical" evidence="7">
    <location>
        <begin position="161"/>
        <end position="181"/>
    </location>
</feature>
<keyword evidence="3" id="KW-0547">Nucleotide-binding</keyword>
<dbReference type="InterPro" id="IPR039421">
    <property type="entry name" value="Type_1_exporter"/>
</dbReference>
<dbReference type="PANTHER" id="PTHR43394:SF1">
    <property type="entry name" value="ATP-BINDING CASSETTE SUB-FAMILY B MEMBER 10, MITOCHONDRIAL"/>
    <property type="match status" value="1"/>
</dbReference>
<dbReference type="InterPro" id="IPR017871">
    <property type="entry name" value="ABC_transporter-like_CS"/>
</dbReference>
<evidence type="ECO:0000259" key="8">
    <source>
        <dbReference type="PROSITE" id="PS50893"/>
    </source>
</evidence>
<dbReference type="Gene3D" id="3.40.50.300">
    <property type="entry name" value="P-loop containing nucleotide triphosphate hydrolases"/>
    <property type="match status" value="1"/>
</dbReference>
<evidence type="ECO:0000313" key="11">
    <source>
        <dbReference type="Proteomes" id="UP000640335"/>
    </source>
</evidence>
<evidence type="ECO:0000256" key="6">
    <source>
        <dbReference type="ARBA" id="ARBA00023136"/>
    </source>
</evidence>
<evidence type="ECO:0000256" key="1">
    <source>
        <dbReference type="ARBA" id="ARBA00004651"/>
    </source>
</evidence>
<dbReference type="PANTHER" id="PTHR43394">
    <property type="entry name" value="ATP-DEPENDENT PERMEASE MDL1, MITOCHONDRIAL"/>
    <property type="match status" value="1"/>
</dbReference>
<accession>A0ABR8Q0A9</accession>
<evidence type="ECO:0000256" key="7">
    <source>
        <dbReference type="SAM" id="Phobius"/>
    </source>
</evidence>
<protein>
    <submittedName>
        <fullName evidence="10">ABC transporter ATP-binding protein</fullName>
    </submittedName>
</protein>
<keyword evidence="4 10" id="KW-0067">ATP-binding</keyword>
<feature type="domain" description="ABC transporter" evidence="8">
    <location>
        <begin position="338"/>
        <end position="572"/>
    </location>
</feature>
<dbReference type="GO" id="GO:0005524">
    <property type="term" value="F:ATP binding"/>
    <property type="evidence" value="ECO:0007669"/>
    <property type="project" value="UniProtKB-KW"/>
</dbReference>
<proteinExistence type="predicted"/>
<dbReference type="InterPro" id="IPR003439">
    <property type="entry name" value="ABC_transporter-like_ATP-bd"/>
</dbReference>
<comment type="caution">
    <text evidence="10">The sequence shown here is derived from an EMBL/GenBank/DDBJ whole genome shotgun (WGS) entry which is preliminary data.</text>
</comment>
<evidence type="ECO:0000313" key="10">
    <source>
        <dbReference type="EMBL" id="MBD7913857.1"/>
    </source>
</evidence>
<name>A0ABR8Q0A9_9CLOT</name>
<dbReference type="InterPro" id="IPR027417">
    <property type="entry name" value="P-loop_NTPase"/>
</dbReference>
<comment type="subcellular location">
    <subcellularLocation>
        <location evidence="1">Cell membrane</location>
        <topology evidence="1">Multi-pass membrane protein</topology>
    </subcellularLocation>
</comment>
<evidence type="ECO:0000256" key="4">
    <source>
        <dbReference type="ARBA" id="ARBA00022840"/>
    </source>
</evidence>
<evidence type="ECO:0000256" key="5">
    <source>
        <dbReference type="ARBA" id="ARBA00022989"/>
    </source>
</evidence>
<dbReference type="PROSITE" id="PS50893">
    <property type="entry name" value="ABC_TRANSPORTER_2"/>
    <property type="match status" value="1"/>
</dbReference>
<sequence length="583" mass="65739">MESTKKQSWKSFFKLIFKSKLPWHLYILAFLASIFGTKLGLELPMIMGEIYAGNIFDKSIVIKLIYMTILSIIGYSSASFFYSLAGAKTPRNIRNNLWSKLIRIPMSYYNKQEGLSLVSRVTSDPTFINVIVQDTFSIVNTTYSFIGSIIIMYGMNVKLTWALLPIIPYILIVTFGVGHFAQKAQQKIQSKYSGLTAYFAERLPKIRLIKMFNKEEAEMEHANEIITEQYKAERYKSIVELFSEPLMQSVQAITTGIVLIYGAVMVNAGEIDTGQLIAFYMYIVNIHNAVVRYGQYIQSVKVGKGASEKITEIINTNDEIVRREVSLEDILKNSNGNIRLENISFSYDNKKVLNNIDIIIPERKVTAIVGPSGGGKTTILNLLERFYEPNEGRILIGNTPAEKVHLDDWRESFAYVSQNSPLLSGSIRDNIIYGVKRDVSDEEIREAARLADALDFIEEFPDGFESEVGELAAKLSGGQRQRITLARAFITNPEYLLLDEATSSLDANSEIEVNKGIELLMEGRTTIVIAHNLSTVRNAEQIVVIDSGEVSGIGNHDELFKNNKLYRKLVDIQFEKEQKLGVI</sequence>
<feature type="transmembrane region" description="Helical" evidence="7">
    <location>
        <begin position="136"/>
        <end position="155"/>
    </location>
</feature>
<dbReference type="InterPro" id="IPR011527">
    <property type="entry name" value="ABC1_TM_dom"/>
</dbReference>
<keyword evidence="11" id="KW-1185">Reference proteome</keyword>
<dbReference type="SUPFAM" id="SSF52540">
    <property type="entry name" value="P-loop containing nucleoside triphosphate hydrolases"/>
    <property type="match status" value="1"/>
</dbReference>
<dbReference type="SUPFAM" id="SSF90123">
    <property type="entry name" value="ABC transporter transmembrane region"/>
    <property type="match status" value="1"/>
</dbReference>
<feature type="transmembrane region" description="Helical" evidence="7">
    <location>
        <begin position="61"/>
        <end position="85"/>
    </location>
</feature>
<dbReference type="InterPro" id="IPR003593">
    <property type="entry name" value="AAA+_ATPase"/>
</dbReference>
<feature type="domain" description="ABC transmembrane type-1" evidence="9">
    <location>
        <begin position="27"/>
        <end position="300"/>
    </location>
</feature>
<organism evidence="10 11">
    <name type="scientific">Clostridium gallinarum</name>
    <dbReference type="NCBI Taxonomy" id="2762246"/>
    <lineage>
        <taxon>Bacteria</taxon>
        <taxon>Bacillati</taxon>
        <taxon>Bacillota</taxon>
        <taxon>Clostridia</taxon>
        <taxon>Eubacteriales</taxon>
        <taxon>Clostridiaceae</taxon>
        <taxon>Clostridium</taxon>
    </lineage>
</organism>
<feature type="transmembrane region" description="Helical" evidence="7">
    <location>
        <begin position="21"/>
        <end position="41"/>
    </location>
</feature>
<dbReference type="Pfam" id="PF00664">
    <property type="entry name" value="ABC_membrane"/>
    <property type="match status" value="1"/>
</dbReference>
<dbReference type="Proteomes" id="UP000640335">
    <property type="component" value="Unassembled WGS sequence"/>
</dbReference>
<evidence type="ECO:0000259" key="9">
    <source>
        <dbReference type="PROSITE" id="PS50929"/>
    </source>
</evidence>
<keyword evidence="5 7" id="KW-1133">Transmembrane helix</keyword>
<gene>
    <name evidence="10" type="ORF">H9660_01720</name>
</gene>